<protein>
    <recommendedName>
        <fullName evidence="3">F-box domain-containing protein</fullName>
    </recommendedName>
</protein>
<evidence type="ECO:0008006" key="3">
    <source>
        <dbReference type="Google" id="ProtNLM"/>
    </source>
</evidence>
<dbReference type="CDD" id="cd09917">
    <property type="entry name" value="F-box_SF"/>
    <property type="match status" value="1"/>
</dbReference>
<keyword evidence="2" id="KW-1185">Reference proteome</keyword>
<dbReference type="SUPFAM" id="SSF81383">
    <property type="entry name" value="F-box domain"/>
    <property type="match status" value="1"/>
</dbReference>
<gene>
    <name evidence="1" type="ORF">AFUB_092460</name>
</gene>
<dbReference type="Proteomes" id="UP000001699">
    <property type="component" value="Unassembled WGS sequence"/>
</dbReference>
<accession>B0YBD9</accession>
<evidence type="ECO:0000313" key="2">
    <source>
        <dbReference type="Proteomes" id="UP000001699"/>
    </source>
</evidence>
<dbReference type="VEuPathDB" id="FungiDB:AFUB_092460"/>
<reference evidence="1 2" key="1">
    <citation type="journal article" date="2008" name="PLoS Genet.">
        <title>Genomic islands in the pathogenic filamentous fungus Aspergillus fumigatus.</title>
        <authorList>
            <person name="Fedorova N.D."/>
            <person name="Khaldi N."/>
            <person name="Joardar V.S."/>
            <person name="Maiti R."/>
            <person name="Amedeo P."/>
            <person name="Anderson M.J."/>
            <person name="Crabtree J."/>
            <person name="Silva J.C."/>
            <person name="Badger J.H."/>
            <person name="Albarraq A."/>
            <person name="Angiuoli S."/>
            <person name="Bussey H."/>
            <person name="Bowyer P."/>
            <person name="Cotty P.J."/>
            <person name="Dyer P.S."/>
            <person name="Egan A."/>
            <person name="Galens K."/>
            <person name="Fraser-Liggett C.M."/>
            <person name="Haas B.J."/>
            <person name="Inman J.M."/>
            <person name="Kent R."/>
            <person name="Lemieux S."/>
            <person name="Malavazi I."/>
            <person name="Orvis J."/>
            <person name="Roemer T."/>
            <person name="Ronning C.M."/>
            <person name="Sundaram J.P."/>
            <person name="Sutton G."/>
            <person name="Turner G."/>
            <person name="Venter J.C."/>
            <person name="White O.R."/>
            <person name="Whitty B.R."/>
            <person name="Youngman P."/>
            <person name="Wolfe K.H."/>
            <person name="Goldman G.H."/>
            <person name="Wortman J.R."/>
            <person name="Jiang B."/>
            <person name="Denning D.W."/>
            <person name="Nierman W.C."/>
        </authorList>
    </citation>
    <scope>NUCLEOTIDE SEQUENCE [LARGE SCALE GENOMIC DNA]</scope>
    <source>
        <strain evidence="2">CBS 144.89 / FGSC A1163 / CEA10</strain>
    </source>
</reference>
<sequence>MASSTHAAFGIREILEMILLNLDMRTLLCIQRTCRSWLGMIQDSSPIQKALYFIPIENTPGEGKVQNPVLVEAFPALFKLIDPDDPEDDYEYDQPTLTTFDMMRSSSKLVAYLRPEASWRRMLVQQPPVRKFEVYICSTSGYSFAHTSFEVPVGRSWRRGVSCEIIGSGTNLWAQDNPRGFTDGLRMGDFFEVLVFDDDVPFATCRLKHIIWWKQIPQQGLSVWNEMEHLTGKTVDSDIVVFLRSHITQRYDSDDDEIPEDIKAMDRIKAVYRELGIQPRRLGKTEEWSHSDWWE</sequence>
<evidence type="ECO:0000313" key="1">
    <source>
        <dbReference type="EMBL" id="EDP48529.1"/>
    </source>
</evidence>
<proteinExistence type="predicted"/>
<dbReference type="InterPro" id="IPR036047">
    <property type="entry name" value="F-box-like_dom_sf"/>
</dbReference>
<name>B0YBD9_ASPFC</name>
<dbReference type="HOGENOM" id="CLU_979954_0_0_1"/>
<dbReference type="OrthoDB" id="3800738at2759"/>
<organism evidence="1 2">
    <name type="scientific">Aspergillus fumigatus (strain CBS 144.89 / FGSC A1163 / CEA10)</name>
    <name type="common">Neosartorya fumigata</name>
    <dbReference type="NCBI Taxonomy" id="451804"/>
    <lineage>
        <taxon>Eukaryota</taxon>
        <taxon>Fungi</taxon>
        <taxon>Dikarya</taxon>
        <taxon>Ascomycota</taxon>
        <taxon>Pezizomycotina</taxon>
        <taxon>Eurotiomycetes</taxon>
        <taxon>Eurotiomycetidae</taxon>
        <taxon>Eurotiales</taxon>
        <taxon>Aspergillaceae</taxon>
        <taxon>Aspergillus</taxon>
        <taxon>Aspergillus subgen. Fumigati</taxon>
    </lineage>
</organism>
<dbReference type="PhylomeDB" id="B0YBD9"/>
<dbReference type="EMBL" id="DS499601">
    <property type="protein sequence ID" value="EDP48529.1"/>
    <property type="molecule type" value="Genomic_DNA"/>
</dbReference>
<dbReference type="AlphaFoldDB" id="B0YBD9"/>